<evidence type="ECO:0000313" key="2">
    <source>
        <dbReference type="Proteomes" id="UP001497535"/>
    </source>
</evidence>
<gene>
    <name evidence="1" type="ORF">MENTE1834_LOCUS12154</name>
</gene>
<comment type="caution">
    <text evidence="1">The sequence shown here is derived from an EMBL/GenBank/DDBJ whole genome shotgun (WGS) entry which is preliminary data.</text>
</comment>
<protein>
    <submittedName>
        <fullName evidence="1">Uncharacterized protein</fullName>
    </submittedName>
</protein>
<evidence type="ECO:0000313" key="1">
    <source>
        <dbReference type="EMBL" id="CAK5046691.1"/>
    </source>
</evidence>
<accession>A0ACB0YH93</accession>
<name>A0ACB0YH93_MELEN</name>
<organism evidence="1 2">
    <name type="scientific">Meloidogyne enterolobii</name>
    <name type="common">Root-knot nematode worm</name>
    <name type="synonym">Meloidogyne mayaguensis</name>
    <dbReference type="NCBI Taxonomy" id="390850"/>
    <lineage>
        <taxon>Eukaryota</taxon>
        <taxon>Metazoa</taxon>
        <taxon>Ecdysozoa</taxon>
        <taxon>Nematoda</taxon>
        <taxon>Chromadorea</taxon>
        <taxon>Rhabditida</taxon>
        <taxon>Tylenchina</taxon>
        <taxon>Tylenchomorpha</taxon>
        <taxon>Tylenchoidea</taxon>
        <taxon>Meloidogynidae</taxon>
        <taxon>Meloidogyninae</taxon>
        <taxon>Meloidogyne</taxon>
    </lineage>
</organism>
<keyword evidence="2" id="KW-1185">Reference proteome</keyword>
<sequence length="232" mass="26752">MARRRLKITKSELSRIKDRFNGFLKGDIQIPADEAFTKAIESYFEVFLKSERVAKVVQAGGFAANDFREVFRCNVERRIRSLPEIDGLSKDTVLASWMAKFDLIMKCDDDTVQTKQNRGRLRGANQVIADVIMSKEQLYDMFQQILNNALQLDNPDEQAAAIRREVATREETLRDIPRLKRVMPKFVVKDMDTLFIDEVRQSINLLISNLESVPVAPRQTLGRKKEKNKSSR</sequence>
<proteinExistence type="predicted"/>
<dbReference type="Proteomes" id="UP001497535">
    <property type="component" value="Unassembled WGS sequence"/>
</dbReference>
<reference evidence="1" key="1">
    <citation type="submission" date="2023-11" db="EMBL/GenBank/DDBJ databases">
        <authorList>
            <person name="Poullet M."/>
        </authorList>
    </citation>
    <scope>NUCLEOTIDE SEQUENCE</scope>
    <source>
        <strain evidence="1">E1834</strain>
    </source>
</reference>
<dbReference type="EMBL" id="CAVMJV010000012">
    <property type="protein sequence ID" value="CAK5046691.1"/>
    <property type="molecule type" value="Genomic_DNA"/>
</dbReference>